<dbReference type="InterPro" id="IPR002016">
    <property type="entry name" value="Haem_peroxidase"/>
</dbReference>
<name>A0AA36N042_9DINO</name>
<keyword evidence="5" id="KW-0560">Oxidoreductase</keyword>
<keyword evidence="2" id="KW-0575">Peroxidase</keyword>
<feature type="domain" description="Plant heme peroxidase family profile" evidence="11">
    <location>
        <begin position="106"/>
        <end position="481"/>
    </location>
</feature>
<evidence type="ECO:0000256" key="6">
    <source>
        <dbReference type="ARBA" id="ARBA00023004"/>
    </source>
</evidence>
<protein>
    <recommendedName>
        <fullName evidence="11">Plant heme peroxidase family profile domain-containing protein</fullName>
    </recommendedName>
</protein>
<evidence type="ECO:0000256" key="8">
    <source>
        <dbReference type="ARBA" id="ARBA00049145"/>
    </source>
</evidence>
<keyword evidence="4" id="KW-0479">Metal-binding</keyword>
<evidence type="ECO:0000256" key="9">
    <source>
        <dbReference type="RuleBase" id="RU004241"/>
    </source>
</evidence>
<evidence type="ECO:0000256" key="4">
    <source>
        <dbReference type="ARBA" id="ARBA00022723"/>
    </source>
</evidence>
<feature type="chain" id="PRO_5041233332" description="Plant heme peroxidase family profile domain-containing protein" evidence="10">
    <location>
        <begin position="18"/>
        <end position="484"/>
    </location>
</feature>
<dbReference type="EMBL" id="CAUJNA010002513">
    <property type="protein sequence ID" value="CAJ1393245.1"/>
    <property type="molecule type" value="Genomic_DNA"/>
</dbReference>
<evidence type="ECO:0000256" key="7">
    <source>
        <dbReference type="ARBA" id="ARBA00023324"/>
    </source>
</evidence>
<dbReference type="GO" id="GO:0020037">
    <property type="term" value="F:heme binding"/>
    <property type="evidence" value="ECO:0007669"/>
    <property type="project" value="InterPro"/>
</dbReference>
<dbReference type="GO" id="GO:0004096">
    <property type="term" value="F:catalase activity"/>
    <property type="evidence" value="ECO:0007669"/>
    <property type="project" value="InterPro"/>
</dbReference>
<evidence type="ECO:0000313" key="12">
    <source>
        <dbReference type="EMBL" id="CAJ1393245.1"/>
    </source>
</evidence>
<comment type="cofactor">
    <cofactor evidence="1">
        <name>heme b</name>
        <dbReference type="ChEBI" id="CHEBI:60344"/>
    </cofactor>
</comment>
<dbReference type="PRINTS" id="PR00458">
    <property type="entry name" value="PEROXIDASE"/>
</dbReference>
<dbReference type="InterPro" id="IPR000763">
    <property type="entry name" value="Catalase_peroxidase"/>
</dbReference>
<dbReference type="Proteomes" id="UP001178507">
    <property type="component" value="Unassembled WGS sequence"/>
</dbReference>
<accession>A0AA36N042</accession>
<dbReference type="Gene3D" id="1.10.420.10">
    <property type="entry name" value="Peroxidase, domain 2"/>
    <property type="match status" value="1"/>
</dbReference>
<dbReference type="GO" id="GO:0005829">
    <property type="term" value="C:cytosol"/>
    <property type="evidence" value="ECO:0007669"/>
    <property type="project" value="TreeGrafter"/>
</dbReference>
<comment type="caution">
    <text evidence="12">The sequence shown here is derived from an EMBL/GenBank/DDBJ whole genome shotgun (WGS) entry which is preliminary data.</text>
</comment>
<keyword evidence="13" id="KW-1185">Reference proteome</keyword>
<dbReference type="PANTHER" id="PTHR30555:SF0">
    <property type="entry name" value="CATALASE-PEROXIDASE"/>
    <property type="match status" value="1"/>
</dbReference>
<comment type="catalytic activity">
    <reaction evidence="8">
        <text>2 H2O2 = O2 + 2 H2O</text>
        <dbReference type="Rhea" id="RHEA:20309"/>
        <dbReference type="ChEBI" id="CHEBI:15377"/>
        <dbReference type="ChEBI" id="CHEBI:15379"/>
        <dbReference type="ChEBI" id="CHEBI:16240"/>
        <dbReference type="EC" id="1.11.1.21"/>
    </reaction>
</comment>
<dbReference type="Pfam" id="PF00141">
    <property type="entry name" value="peroxidase"/>
    <property type="match status" value="1"/>
</dbReference>
<reference evidence="12" key="1">
    <citation type="submission" date="2023-08" db="EMBL/GenBank/DDBJ databases">
        <authorList>
            <person name="Chen Y."/>
            <person name="Shah S."/>
            <person name="Dougan E. K."/>
            <person name="Thang M."/>
            <person name="Chan C."/>
        </authorList>
    </citation>
    <scope>NUCLEOTIDE SEQUENCE</scope>
</reference>
<evidence type="ECO:0000256" key="2">
    <source>
        <dbReference type="ARBA" id="ARBA00022559"/>
    </source>
</evidence>
<proteinExistence type="inferred from homology"/>
<dbReference type="SUPFAM" id="SSF48113">
    <property type="entry name" value="Heme-dependent peroxidases"/>
    <property type="match status" value="1"/>
</dbReference>
<evidence type="ECO:0000256" key="5">
    <source>
        <dbReference type="ARBA" id="ARBA00023002"/>
    </source>
</evidence>
<evidence type="ECO:0000256" key="3">
    <source>
        <dbReference type="ARBA" id="ARBA00022617"/>
    </source>
</evidence>
<dbReference type="GO" id="GO:0042744">
    <property type="term" value="P:hydrogen peroxide catabolic process"/>
    <property type="evidence" value="ECO:0007669"/>
    <property type="project" value="UniProtKB-KW"/>
</dbReference>
<dbReference type="PROSITE" id="PS00435">
    <property type="entry name" value="PEROXIDASE_1"/>
    <property type="match status" value="1"/>
</dbReference>
<evidence type="ECO:0000256" key="10">
    <source>
        <dbReference type="SAM" id="SignalP"/>
    </source>
</evidence>
<evidence type="ECO:0000259" key="11">
    <source>
        <dbReference type="PROSITE" id="PS50873"/>
    </source>
</evidence>
<evidence type="ECO:0000313" key="13">
    <source>
        <dbReference type="Proteomes" id="UP001178507"/>
    </source>
</evidence>
<dbReference type="PANTHER" id="PTHR30555">
    <property type="entry name" value="HYDROPEROXIDASE I, BIFUNCTIONAL CATALASE-PEROXIDASE"/>
    <property type="match status" value="1"/>
</dbReference>
<dbReference type="GO" id="GO:0046872">
    <property type="term" value="F:metal ion binding"/>
    <property type="evidence" value="ECO:0007669"/>
    <property type="project" value="UniProtKB-KW"/>
</dbReference>
<dbReference type="InterPro" id="IPR010255">
    <property type="entry name" value="Haem_peroxidase_sf"/>
</dbReference>
<evidence type="ECO:0000256" key="1">
    <source>
        <dbReference type="ARBA" id="ARBA00001970"/>
    </source>
</evidence>
<dbReference type="PROSITE" id="PS50873">
    <property type="entry name" value="PEROXIDASE_4"/>
    <property type="match status" value="1"/>
</dbReference>
<dbReference type="PRINTS" id="PR00459">
    <property type="entry name" value="ASPEROXIDASE"/>
</dbReference>
<dbReference type="InterPro" id="IPR019793">
    <property type="entry name" value="Peroxidases_heam-ligand_BS"/>
</dbReference>
<feature type="signal peptide" evidence="10">
    <location>
        <begin position="1"/>
        <end position="17"/>
    </location>
</feature>
<keyword evidence="7" id="KW-0376">Hydrogen peroxide</keyword>
<dbReference type="Gene3D" id="1.10.520.10">
    <property type="match status" value="1"/>
</dbReference>
<sequence>MALRGMGVLLILWVTEGSMRDDDFPFYDLGTIPAWRDLRSLRGTQSQDQFDKEKYHKQLKELDVQSLYESISRLMKDSKAFWPADGPQDGDVASYAGLFERLAWHCSGTFRLVNGTAAGGCEGARQRHWPENEWRDNSNLDKARGLLGQVKHEFGSQISWSDLLTFAGTTAIKASGGPAKKFCFGRVDDVNGKRSIPLGVEGVKECLGNKFCKSDFECPVAFRWPEQDEADHARCNLTQPHHRLQASHSVGLIYVYPEGPELKSSAKGYSAKQVHNRSPRFSALEVRDTFKERMGWTDRETVALIGGGHTMGRTHGNCNLTGTKWASHPYNEVGPFFEAQAGALRGPTDGTCGTGASAGLAQNTVSSGFEGPWTRTPSQWNYDFFDAMLTEEWEPVKSPFGADQWRTKSRHSTYASTMRLTADLSLVNDETYAAIAREYAADHAKFDSDFADAWYKLVHRSEDNPNENDLESKFGVCTRFEFVK</sequence>
<keyword evidence="6" id="KW-0408">Iron</keyword>
<organism evidence="12 13">
    <name type="scientific">Effrenium voratum</name>
    <dbReference type="NCBI Taxonomy" id="2562239"/>
    <lineage>
        <taxon>Eukaryota</taxon>
        <taxon>Sar</taxon>
        <taxon>Alveolata</taxon>
        <taxon>Dinophyceae</taxon>
        <taxon>Suessiales</taxon>
        <taxon>Symbiodiniaceae</taxon>
        <taxon>Effrenium</taxon>
    </lineage>
</organism>
<dbReference type="GO" id="GO:0070301">
    <property type="term" value="P:cellular response to hydrogen peroxide"/>
    <property type="evidence" value="ECO:0007669"/>
    <property type="project" value="TreeGrafter"/>
</dbReference>
<keyword evidence="3" id="KW-0349">Heme</keyword>
<comment type="similarity">
    <text evidence="9">Belongs to the peroxidase family.</text>
</comment>
<keyword evidence="10" id="KW-0732">Signal</keyword>
<dbReference type="InterPro" id="IPR002207">
    <property type="entry name" value="Peroxidase_I"/>
</dbReference>
<gene>
    <name evidence="12" type="ORF">EVOR1521_LOCUS18155</name>
</gene>
<dbReference type="AlphaFoldDB" id="A0AA36N042"/>